<evidence type="ECO:0000313" key="2">
    <source>
        <dbReference type="Proteomes" id="UP000245124"/>
    </source>
</evidence>
<reference evidence="1 2" key="1">
    <citation type="submission" date="2017-06" db="EMBL/GenBank/DDBJ databases">
        <title>Genome sequencing of cyanobaciteial culture collection at National Institute for Environmental Studies (NIES).</title>
        <authorList>
            <person name="Hirose Y."/>
            <person name="Shimura Y."/>
            <person name="Fujisawa T."/>
            <person name="Nakamura Y."/>
            <person name="Kawachi M."/>
        </authorList>
    </citation>
    <scope>NUCLEOTIDE SEQUENCE [LARGE SCALE GENOMIC DNA]</scope>
    <source>
        <strain evidence="1 2">NIES-4072</strain>
    </source>
</reference>
<organism evidence="1 2">
    <name type="scientific">Nostoc commune NIES-4072</name>
    <dbReference type="NCBI Taxonomy" id="2005467"/>
    <lineage>
        <taxon>Bacteria</taxon>
        <taxon>Bacillati</taxon>
        <taxon>Cyanobacteriota</taxon>
        <taxon>Cyanophyceae</taxon>
        <taxon>Nostocales</taxon>
        <taxon>Nostocaceae</taxon>
        <taxon>Nostoc</taxon>
    </lineage>
</organism>
<protein>
    <submittedName>
        <fullName evidence="1">Uncharacterized protein</fullName>
    </submittedName>
</protein>
<name>A0A2R5FI73_NOSCO</name>
<accession>A0A2R5FI73</accession>
<keyword evidence="2" id="KW-1185">Reference proteome</keyword>
<proteinExistence type="predicted"/>
<gene>
    <name evidence="1" type="ORF">NIES4072_15870</name>
</gene>
<dbReference type="AlphaFoldDB" id="A0A2R5FI73"/>
<comment type="caution">
    <text evidence="1">The sequence shown here is derived from an EMBL/GenBank/DDBJ whole genome shotgun (WGS) entry which is preliminary data.</text>
</comment>
<sequence>MGELISESFIEQNSGVRIQNSGEHPNFAKRYRTDTKSLYKPVSLALFSNETLRVGGSLSKSWRPSLTRRYALAVRYFIIVLSQNPI</sequence>
<dbReference type="EMBL" id="BDUD01000001">
    <property type="protein sequence ID" value="GBG17925.1"/>
    <property type="molecule type" value="Genomic_DNA"/>
</dbReference>
<dbReference type="Proteomes" id="UP000245124">
    <property type="component" value="Unassembled WGS sequence"/>
</dbReference>
<evidence type="ECO:0000313" key="1">
    <source>
        <dbReference type="EMBL" id="GBG17925.1"/>
    </source>
</evidence>